<evidence type="ECO:0000256" key="1">
    <source>
        <dbReference type="ARBA" id="ARBA00007677"/>
    </source>
</evidence>
<dbReference type="PANTHER" id="PTHR31121">
    <property type="entry name" value="ALPHA-1,2 MANNOSYLTRANSFERASE KTR1"/>
    <property type="match status" value="1"/>
</dbReference>
<dbReference type="GO" id="GO:0000032">
    <property type="term" value="P:cell wall mannoprotein biosynthetic process"/>
    <property type="evidence" value="ECO:0007669"/>
    <property type="project" value="TreeGrafter"/>
</dbReference>
<evidence type="ECO:0008006" key="5">
    <source>
        <dbReference type="Google" id="ProtNLM"/>
    </source>
</evidence>
<protein>
    <recommendedName>
        <fullName evidence="5">Glycosyltransferase family 15 protein</fullName>
    </recommendedName>
</protein>
<dbReference type="GO" id="GO:0005794">
    <property type="term" value="C:Golgi apparatus"/>
    <property type="evidence" value="ECO:0007669"/>
    <property type="project" value="TreeGrafter"/>
</dbReference>
<sequence>MSPTRNFIVRLAALAAVLFLGFRYFVPPSSTYRCPGSASPLQAPVHNPPSPHGSFVTPPRSTPKANATFLIFAYNADLERTIRAVRSLEDRFNMHHRYPYVLLSPEPFTPEFKRRLRVLTPSPIEFGLIPQDEWIQPEGIDEARAQAVRERMVKEKIMYGGSVEWRNKARYMSGKVWAHEMLTKYKWAWRVEPGVGLTCDVLVDPLLWLEKSGKVVGFTLAMKEDEKTADSLWDYTKDFMTRYPQHLATDNSLAFISDRRGQEYNLCSYLSGILVTDMDFFRSPAYSAFYNYLNTKGGFYYERWSDASVLTLAASVLLKRKQVHLLEDIGFQYGAYSRCPKSADVWENGRCACGQSTRFNDGSESCEKIWKDFMSLADRFGPPPAPPARAEGQGILKGF</sequence>
<dbReference type="InterPro" id="IPR029044">
    <property type="entry name" value="Nucleotide-diphossugar_trans"/>
</dbReference>
<dbReference type="EMBL" id="JAACJK010000058">
    <property type="protein sequence ID" value="KAF5336537.1"/>
    <property type="molecule type" value="Genomic_DNA"/>
</dbReference>
<dbReference type="SUPFAM" id="SSF53448">
    <property type="entry name" value="Nucleotide-diphospho-sugar transferases"/>
    <property type="match status" value="1"/>
</dbReference>
<dbReference type="Gene3D" id="3.90.550.10">
    <property type="entry name" value="Spore Coat Polysaccharide Biosynthesis Protein SpsA, Chain A"/>
    <property type="match status" value="1"/>
</dbReference>
<dbReference type="GO" id="GO:0016020">
    <property type="term" value="C:membrane"/>
    <property type="evidence" value="ECO:0007669"/>
    <property type="project" value="InterPro"/>
</dbReference>
<name>A0A8H5FH96_9AGAR</name>
<gene>
    <name evidence="3" type="ORF">D9611_006728</name>
</gene>
<dbReference type="OrthoDB" id="2425226at2759"/>
<comment type="caution">
    <text evidence="3">The sequence shown here is derived from an EMBL/GenBank/DDBJ whole genome shotgun (WGS) entry which is preliminary data.</text>
</comment>
<organism evidence="3 4">
    <name type="scientific">Ephemerocybe angulata</name>
    <dbReference type="NCBI Taxonomy" id="980116"/>
    <lineage>
        <taxon>Eukaryota</taxon>
        <taxon>Fungi</taxon>
        <taxon>Dikarya</taxon>
        <taxon>Basidiomycota</taxon>
        <taxon>Agaricomycotina</taxon>
        <taxon>Agaricomycetes</taxon>
        <taxon>Agaricomycetidae</taxon>
        <taxon>Agaricales</taxon>
        <taxon>Agaricineae</taxon>
        <taxon>Psathyrellaceae</taxon>
        <taxon>Ephemerocybe</taxon>
    </lineage>
</organism>
<dbReference type="PANTHER" id="PTHR31121:SF6">
    <property type="entry name" value="ALPHA-1,2 MANNOSYLTRANSFERASE KTR1"/>
    <property type="match status" value="1"/>
</dbReference>
<dbReference type="InterPro" id="IPR002685">
    <property type="entry name" value="Glyco_trans_15"/>
</dbReference>
<evidence type="ECO:0000313" key="4">
    <source>
        <dbReference type="Proteomes" id="UP000541558"/>
    </source>
</evidence>
<dbReference type="GO" id="GO:0000026">
    <property type="term" value="F:alpha-1,2-mannosyltransferase activity"/>
    <property type="evidence" value="ECO:0007669"/>
    <property type="project" value="TreeGrafter"/>
</dbReference>
<dbReference type="Pfam" id="PF01793">
    <property type="entry name" value="Glyco_transf_15"/>
    <property type="match status" value="1"/>
</dbReference>
<accession>A0A8H5FH96</accession>
<proteinExistence type="inferred from homology"/>
<comment type="similarity">
    <text evidence="1">Belongs to the glycosyltransferase 15 family.</text>
</comment>
<dbReference type="AlphaFoldDB" id="A0A8H5FH96"/>
<keyword evidence="4" id="KW-1185">Reference proteome</keyword>
<dbReference type="GO" id="GO:0006487">
    <property type="term" value="P:protein N-linked glycosylation"/>
    <property type="evidence" value="ECO:0007669"/>
    <property type="project" value="TreeGrafter"/>
</dbReference>
<reference evidence="3 4" key="1">
    <citation type="journal article" date="2020" name="ISME J.">
        <title>Uncovering the hidden diversity of litter-decomposition mechanisms in mushroom-forming fungi.</title>
        <authorList>
            <person name="Floudas D."/>
            <person name="Bentzer J."/>
            <person name="Ahren D."/>
            <person name="Johansson T."/>
            <person name="Persson P."/>
            <person name="Tunlid A."/>
        </authorList>
    </citation>
    <scope>NUCLEOTIDE SEQUENCE [LARGE SCALE GENOMIC DNA]</scope>
    <source>
        <strain evidence="3 4">CBS 175.51</strain>
    </source>
</reference>
<evidence type="ECO:0000313" key="3">
    <source>
        <dbReference type="EMBL" id="KAF5336537.1"/>
    </source>
</evidence>
<dbReference type="Proteomes" id="UP000541558">
    <property type="component" value="Unassembled WGS sequence"/>
</dbReference>
<keyword evidence="2" id="KW-0808">Transferase</keyword>
<evidence type="ECO:0000256" key="2">
    <source>
        <dbReference type="ARBA" id="ARBA00022679"/>
    </source>
</evidence>